<sequence>MDFLGNLPLACNATRDTQTWDFTGMRWGKYEVPASCLFGFISSEVFWVFGIPIIVNAIWTNEQINAMKRPQQEGNLCLMQRHVTSPARQRLAVCLFSVMYLVFFFNGCAVVATAWRITIYFIQGTYPSWGPRVLAFIVYTPLLGLTALGWIAMFAIGHGMICLQEKFICYLQKLHSEYQNASDEDLELSEPGPGGYTGVTEEEGEMGY</sequence>
<dbReference type="AlphaFoldDB" id="A0A8H4LMT8"/>
<gene>
    <name evidence="3" type="ORF">FALBO_2805</name>
</gene>
<keyword evidence="2" id="KW-0812">Transmembrane</keyword>
<feature type="transmembrane region" description="Helical" evidence="2">
    <location>
        <begin position="37"/>
        <end position="59"/>
    </location>
</feature>
<accession>A0A8H4LMT8</accession>
<evidence type="ECO:0000313" key="3">
    <source>
        <dbReference type="EMBL" id="KAF4470289.1"/>
    </source>
</evidence>
<organism evidence="3 4">
    <name type="scientific">Fusarium albosuccineum</name>
    <dbReference type="NCBI Taxonomy" id="1237068"/>
    <lineage>
        <taxon>Eukaryota</taxon>
        <taxon>Fungi</taxon>
        <taxon>Dikarya</taxon>
        <taxon>Ascomycota</taxon>
        <taxon>Pezizomycotina</taxon>
        <taxon>Sordariomycetes</taxon>
        <taxon>Hypocreomycetidae</taxon>
        <taxon>Hypocreales</taxon>
        <taxon>Nectriaceae</taxon>
        <taxon>Fusarium</taxon>
        <taxon>Fusarium decemcellulare species complex</taxon>
    </lineage>
</organism>
<feature type="transmembrane region" description="Helical" evidence="2">
    <location>
        <begin position="91"/>
        <end position="122"/>
    </location>
</feature>
<evidence type="ECO:0000256" key="2">
    <source>
        <dbReference type="SAM" id="Phobius"/>
    </source>
</evidence>
<dbReference type="Proteomes" id="UP000554235">
    <property type="component" value="Unassembled WGS sequence"/>
</dbReference>
<evidence type="ECO:0000313" key="4">
    <source>
        <dbReference type="Proteomes" id="UP000554235"/>
    </source>
</evidence>
<keyword evidence="4" id="KW-1185">Reference proteome</keyword>
<feature type="region of interest" description="Disordered" evidence="1">
    <location>
        <begin position="183"/>
        <end position="208"/>
    </location>
</feature>
<proteinExistence type="predicted"/>
<name>A0A8H4LMT8_9HYPO</name>
<comment type="caution">
    <text evidence="3">The sequence shown here is derived from an EMBL/GenBank/DDBJ whole genome shotgun (WGS) entry which is preliminary data.</text>
</comment>
<dbReference type="OrthoDB" id="5075587at2759"/>
<evidence type="ECO:0000256" key="1">
    <source>
        <dbReference type="SAM" id="MobiDB-lite"/>
    </source>
</evidence>
<dbReference type="EMBL" id="JAADYS010000369">
    <property type="protein sequence ID" value="KAF4470289.1"/>
    <property type="molecule type" value="Genomic_DNA"/>
</dbReference>
<reference evidence="3 4" key="1">
    <citation type="submission" date="2020-01" db="EMBL/GenBank/DDBJ databases">
        <title>Identification and distribution of gene clusters putatively required for synthesis of sphingolipid metabolism inhibitors in phylogenetically diverse species of the filamentous fungus Fusarium.</title>
        <authorList>
            <person name="Kim H.-S."/>
            <person name="Busman M."/>
            <person name="Brown D.W."/>
            <person name="Divon H."/>
            <person name="Uhlig S."/>
            <person name="Proctor R.H."/>
        </authorList>
    </citation>
    <scope>NUCLEOTIDE SEQUENCE [LARGE SCALE GENOMIC DNA]</scope>
    <source>
        <strain evidence="3 4">NRRL 20459</strain>
    </source>
</reference>
<protein>
    <submittedName>
        <fullName evidence="3">Uncharacterized protein</fullName>
    </submittedName>
</protein>
<keyword evidence="2" id="KW-0472">Membrane</keyword>
<keyword evidence="2" id="KW-1133">Transmembrane helix</keyword>
<feature type="transmembrane region" description="Helical" evidence="2">
    <location>
        <begin position="134"/>
        <end position="156"/>
    </location>
</feature>